<feature type="domain" description="Acyltransferase 3" evidence="8">
    <location>
        <begin position="339"/>
        <end position="681"/>
    </location>
</feature>
<evidence type="ECO:0000256" key="6">
    <source>
        <dbReference type="SAM" id="MobiDB-lite"/>
    </source>
</evidence>
<dbReference type="Proteomes" id="UP000193920">
    <property type="component" value="Unassembled WGS sequence"/>
</dbReference>
<keyword evidence="2" id="KW-1003">Cell membrane</keyword>
<feature type="region of interest" description="Disordered" evidence="6">
    <location>
        <begin position="167"/>
        <end position="260"/>
    </location>
</feature>
<feature type="compositionally biased region" description="Basic and acidic residues" evidence="6">
    <location>
        <begin position="22"/>
        <end position="36"/>
    </location>
</feature>
<dbReference type="GO" id="GO:0016413">
    <property type="term" value="F:O-acetyltransferase activity"/>
    <property type="evidence" value="ECO:0007669"/>
    <property type="project" value="TreeGrafter"/>
</dbReference>
<comment type="caution">
    <text evidence="9">The sequence shown here is derived from an EMBL/GenBank/DDBJ whole genome shotgun (WGS) entry which is preliminary data.</text>
</comment>
<evidence type="ECO:0000256" key="2">
    <source>
        <dbReference type="ARBA" id="ARBA00022475"/>
    </source>
</evidence>
<evidence type="ECO:0000256" key="4">
    <source>
        <dbReference type="ARBA" id="ARBA00022989"/>
    </source>
</evidence>
<evidence type="ECO:0000259" key="8">
    <source>
        <dbReference type="Pfam" id="PF01757"/>
    </source>
</evidence>
<sequence length="695" mass="80357">MSSTENLDIEEHSVPEILINKNDNESKIENTNESFSRSDIELEIKRKIEEKFGNKTEFYTENREAPSNKSEDNIKVEPNSENIAANTSGYNSYANNYYYPNNSFGNANISYCNANVSFGNANTSYGNANVSFGNTSADISHISLYNNTPENANSKRKVDIGNINLYESLDNDDDDSNGKDSNKSENKTEEKKSDKKENKSEEKIEGKNEEEKESITAETNKDNKEEDKEDKEEKEDEKEKEKEKEKGENENKGEDYIGLDIFDKDISEMQPEESTSRGMPDFSRLSPYDISITDFGKHSKKYKNTRGNKNSKKSKYSDHSKKYYLRSDSTYSRADMRVFWVDWLRIFSTILIVFVQSSGVSLKPKKFGSSNWKSLLVYNSLSRPCTPLFIMMTSMLLLDPNKELSFKKVLKKYFARVLKCYIFWSVYYNVFNAYVINYNKKKYKWSSKLVKQTIINIIKADNCGHMWYLKYIMVLYLVTPIFRKLTENRNLSWYITSGLVVLGQLFPTTAELTSLPLKFYDIVKQYTEPLENFGGVSAYYLLGHLLDSHEFEKLKNVNYSYLMGASGSGLTIFLRFLSSYQENKDSNLFGDFGNINVGMSACGIFMFFKHALGDWIDKVMNNHNYLNKFMIALSDCSFGIYLVHMTVYHLFSRFNLHTQSLNPIYWTAIYASIIYIVSFGIIFVMRKIPILKDFT</sequence>
<evidence type="ECO:0000256" key="5">
    <source>
        <dbReference type="ARBA" id="ARBA00023136"/>
    </source>
</evidence>
<feature type="transmembrane region" description="Helical" evidence="7">
    <location>
        <begin position="343"/>
        <end position="361"/>
    </location>
</feature>
<feature type="transmembrane region" description="Helical" evidence="7">
    <location>
        <begin position="381"/>
        <end position="398"/>
    </location>
</feature>
<keyword evidence="10" id="KW-1185">Reference proteome</keyword>
<evidence type="ECO:0000256" key="3">
    <source>
        <dbReference type="ARBA" id="ARBA00022692"/>
    </source>
</evidence>
<reference evidence="9 10" key="1">
    <citation type="submission" date="2016-08" db="EMBL/GenBank/DDBJ databases">
        <title>A Parts List for Fungal Cellulosomes Revealed by Comparative Genomics.</title>
        <authorList>
            <consortium name="DOE Joint Genome Institute"/>
            <person name="Haitjema C.H."/>
            <person name="Gilmore S.P."/>
            <person name="Henske J.K."/>
            <person name="Solomon K.V."/>
            <person name="De Groot R."/>
            <person name="Kuo A."/>
            <person name="Mondo S.J."/>
            <person name="Salamov A.A."/>
            <person name="Labutti K."/>
            <person name="Zhao Z."/>
            <person name="Chiniquy J."/>
            <person name="Barry K."/>
            <person name="Brewer H.M."/>
            <person name="Purvine S.O."/>
            <person name="Wright A.T."/>
            <person name="Boxma B."/>
            <person name="Van Alen T."/>
            <person name="Hackstein J.H."/>
            <person name="Baker S.E."/>
            <person name="Grigoriev I.V."/>
            <person name="O'Malley M.A."/>
        </authorList>
    </citation>
    <scope>NUCLEOTIDE SEQUENCE [LARGE SCALE GENOMIC DNA]</scope>
    <source>
        <strain evidence="9 10">G1</strain>
    </source>
</reference>
<keyword evidence="4 7" id="KW-1133">Transmembrane helix</keyword>
<dbReference type="GO" id="GO:0009246">
    <property type="term" value="P:enterobacterial common antigen biosynthetic process"/>
    <property type="evidence" value="ECO:0007669"/>
    <property type="project" value="TreeGrafter"/>
</dbReference>
<evidence type="ECO:0000256" key="7">
    <source>
        <dbReference type="SAM" id="Phobius"/>
    </source>
</evidence>
<proteinExistence type="predicted"/>
<feature type="transmembrane region" description="Helical" evidence="7">
    <location>
        <begin position="589"/>
        <end position="608"/>
    </location>
</feature>
<feature type="region of interest" description="Disordered" evidence="6">
    <location>
        <begin position="1"/>
        <end position="36"/>
    </location>
</feature>
<feature type="compositionally biased region" description="Acidic residues" evidence="6">
    <location>
        <begin position="227"/>
        <end position="236"/>
    </location>
</feature>
<keyword evidence="3 7" id="KW-0812">Transmembrane</keyword>
<dbReference type="GO" id="GO:0005886">
    <property type="term" value="C:plasma membrane"/>
    <property type="evidence" value="ECO:0007669"/>
    <property type="project" value="UniProtKB-SubCell"/>
</dbReference>
<feature type="transmembrane region" description="Helical" evidence="7">
    <location>
        <begin position="629"/>
        <end position="651"/>
    </location>
</feature>
<organism evidence="9 10">
    <name type="scientific">Neocallimastix californiae</name>
    <dbReference type="NCBI Taxonomy" id="1754190"/>
    <lineage>
        <taxon>Eukaryota</taxon>
        <taxon>Fungi</taxon>
        <taxon>Fungi incertae sedis</taxon>
        <taxon>Chytridiomycota</taxon>
        <taxon>Chytridiomycota incertae sedis</taxon>
        <taxon>Neocallimastigomycetes</taxon>
        <taxon>Neocallimastigales</taxon>
        <taxon>Neocallimastigaceae</taxon>
        <taxon>Neocallimastix</taxon>
    </lineage>
</organism>
<dbReference type="EMBL" id="MCOG01000207">
    <property type="protein sequence ID" value="ORY25895.1"/>
    <property type="molecule type" value="Genomic_DNA"/>
</dbReference>
<dbReference type="AlphaFoldDB" id="A0A1Y2AVF1"/>
<feature type="transmembrane region" description="Helical" evidence="7">
    <location>
        <begin position="663"/>
        <end position="685"/>
    </location>
</feature>
<evidence type="ECO:0000256" key="1">
    <source>
        <dbReference type="ARBA" id="ARBA00004651"/>
    </source>
</evidence>
<feature type="compositionally biased region" description="Basic and acidic residues" evidence="6">
    <location>
        <begin position="237"/>
        <end position="260"/>
    </location>
</feature>
<name>A0A1Y2AVF1_9FUNG</name>
<dbReference type="Pfam" id="PF01757">
    <property type="entry name" value="Acyl_transf_3"/>
    <property type="match status" value="1"/>
</dbReference>
<comment type="subcellular location">
    <subcellularLocation>
        <location evidence="1">Cell membrane</location>
        <topology evidence="1">Multi-pass membrane protein</topology>
    </subcellularLocation>
</comment>
<dbReference type="PANTHER" id="PTHR40074:SF2">
    <property type="entry name" value="O-ACETYLTRANSFERASE WECH"/>
    <property type="match status" value="1"/>
</dbReference>
<gene>
    <name evidence="9" type="ORF">LY90DRAFT_674740</name>
</gene>
<feature type="transmembrane region" description="Helical" evidence="7">
    <location>
        <begin position="491"/>
        <end position="510"/>
    </location>
</feature>
<accession>A0A1Y2AVF1</accession>
<evidence type="ECO:0000313" key="9">
    <source>
        <dbReference type="EMBL" id="ORY25895.1"/>
    </source>
</evidence>
<keyword evidence="5 7" id="KW-0472">Membrane</keyword>
<protein>
    <recommendedName>
        <fullName evidence="8">Acyltransferase 3 domain-containing protein</fullName>
    </recommendedName>
</protein>
<feature type="compositionally biased region" description="Basic and acidic residues" evidence="6">
    <location>
        <begin position="176"/>
        <end position="226"/>
    </location>
</feature>
<dbReference type="PANTHER" id="PTHR40074">
    <property type="entry name" value="O-ACETYLTRANSFERASE WECH"/>
    <property type="match status" value="1"/>
</dbReference>
<feature type="transmembrane region" description="Helical" evidence="7">
    <location>
        <begin position="559"/>
        <end position="577"/>
    </location>
</feature>
<dbReference type="InterPro" id="IPR002656">
    <property type="entry name" value="Acyl_transf_3_dom"/>
</dbReference>
<evidence type="ECO:0000313" key="10">
    <source>
        <dbReference type="Proteomes" id="UP000193920"/>
    </source>
</evidence>
<feature type="transmembrane region" description="Helical" evidence="7">
    <location>
        <begin position="418"/>
        <end position="436"/>
    </location>
</feature>